<dbReference type="GO" id="GO:0004190">
    <property type="term" value="F:aspartic-type endopeptidase activity"/>
    <property type="evidence" value="ECO:0007669"/>
    <property type="project" value="UniProtKB-KW"/>
</dbReference>
<dbReference type="CDD" id="cd09272">
    <property type="entry name" value="RNase_HI_RT_Ty1"/>
    <property type="match status" value="1"/>
</dbReference>
<evidence type="ECO:0000313" key="7">
    <source>
        <dbReference type="Proteomes" id="UP001633002"/>
    </source>
</evidence>
<dbReference type="AlphaFoldDB" id="A0ABD3H7I8"/>
<dbReference type="PANTHER" id="PTHR11439">
    <property type="entry name" value="GAG-POL-RELATED RETROTRANSPOSON"/>
    <property type="match status" value="1"/>
</dbReference>
<keyword evidence="1" id="KW-0378">Hydrolase</keyword>
<feature type="compositionally biased region" description="Low complexity" evidence="2">
    <location>
        <begin position="590"/>
        <end position="608"/>
    </location>
</feature>
<feature type="domain" description="Reverse transcriptase Ty1/copia-type" evidence="3">
    <location>
        <begin position="700"/>
        <end position="942"/>
    </location>
</feature>
<sequence length="1101" mass="123418">MAAPGERSSTNLSEQEKLVGSANYATWKWQMQSFLESEDLWEVVVNSDDSSDDSDDEASTKRRRRRQKAFSILKRSFHKDVMPYLLETETPNQCWKVLQTMYEVKNIATRLATFRSFCDLKMEPTATSTEFMANVRKVIYQMTQYGDRPPDEMIVERILSALPSKYDGLKRAVGSEQRMPSIEELAGRLQLEDDREKAQSTLNNDDEIEATLTTPRTLHVMPRGVENATGKAIHQRNAGSQLIAFETNLRPTRQPLRPRRPTKQTPATDSTPKSEDSDDGIDPSIKAFLLEETADNPTIGVLSAEMEWFFDSGASRHVTGSAAHLENLALVTDLISVQLAGGQSHQVEASGTVKFYSEGEIKAQISDVFYVPGLHNNLLSVGQLTDRGYLVVFDQKKCVVLKQEPKPQLVAKGVRRRNGMYQLDVDNLRTVPINSAVTTKRPTEDKLQLVRLWHCRPGHLGFQDLHQLSIQDSVQGYDIQSNGFRCYDPSRQKVWVSRDVKFIENAATHLPRLEPPPYKSTTASPLAPPTSAHLPRINEHELPRVLPALAPPLEAAPPGLPSPQHSADPDEVHSYTEELNSEDNRSEHLATSSSANGSDSDAASAPLPHGNPPSPPASPRDTPDDSTLVPARVRGPQPLNPRPAPTLRRSTRITSRPLWLQDYYAFGVTLSHEPDSYSEAVQSAAWREAIDREISALDKNQVWRPVDLPPGKRPIMAKWIFKVKSGPEGVEPVFKARLVARGFQQICGLDYQETFAPVIKWTTLRLIISLVARHSWPLSHLDVRTAFLHGELQDEVYLTLPPGFKTSSPHIVFRLCKALYGLRQAPRAWYDKIDRFFRDAGLRRSDYDPSLYFSNEGGEYVFILIYVDDLLVTANHSRRIQQLVNLLTKNFEMSGIGDLTNYLHVKFSQTNAGIFMSQLAYVQSILSDLKLTECNLAITPMSEGLKLVSEMGEEDVDVKSYSRIVGKLLWLTNTRPDICYAVGIVSRFLQKPQVSHLNAIKRICQYLKGTVNHCIFFSREAKSLLHGCVATSLKEEDDLKLLGFTDADWAGDPETRRSTGGFVFRMGPSLISWSSKRQPTVSLSSAEAEYRCLAEGAKEGI</sequence>
<feature type="compositionally biased region" description="Pro residues" evidence="2">
    <location>
        <begin position="609"/>
        <end position="618"/>
    </location>
</feature>
<gene>
    <name evidence="6" type="ORF">R1sor_013762</name>
</gene>
<dbReference type="Pfam" id="PF25597">
    <property type="entry name" value="SH3_retrovirus"/>
    <property type="match status" value="1"/>
</dbReference>
<keyword evidence="7" id="KW-1185">Reference proteome</keyword>
<keyword evidence="1" id="KW-0064">Aspartyl protease</keyword>
<feature type="domain" description="Retrovirus-related Pol polyprotein from transposon TNT 1-94-like beta-barrel" evidence="4">
    <location>
        <begin position="308"/>
        <end position="389"/>
    </location>
</feature>
<evidence type="ECO:0000313" key="6">
    <source>
        <dbReference type="EMBL" id="KAL3687453.1"/>
    </source>
</evidence>
<dbReference type="InterPro" id="IPR057670">
    <property type="entry name" value="SH3_retrovirus"/>
</dbReference>
<feature type="region of interest" description="Disordered" evidence="2">
    <location>
        <begin position="245"/>
        <end position="282"/>
    </location>
</feature>
<proteinExistence type="predicted"/>
<dbReference type="EMBL" id="JBJQOH010000004">
    <property type="protein sequence ID" value="KAL3687453.1"/>
    <property type="molecule type" value="Genomic_DNA"/>
</dbReference>
<dbReference type="Pfam" id="PF14223">
    <property type="entry name" value="Retrotran_gag_2"/>
    <property type="match status" value="1"/>
</dbReference>
<dbReference type="InterPro" id="IPR013103">
    <property type="entry name" value="RVT_2"/>
</dbReference>
<dbReference type="PANTHER" id="PTHR11439:SF483">
    <property type="entry name" value="PEPTIDE SYNTHASE GLIP-LIKE, PUTATIVE (AFU_ORTHOLOGUE AFUA_3G12920)-RELATED"/>
    <property type="match status" value="1"/>
</dbReference>
<dbReference type="InterPro" id="IPR043502">
    <property type="entry name" value="DNA/RNA_pol_sf"/>
</dbReference>
<dbReference type="Pfam" id="PF07727">
    <property type="entry name" value="RVT_2"/>
    <property type="match status" value="1"/>
</dbReference>
<dbReference type="Pfam" id="PF22936">
    <property type="entry name" value="Pol_BBD"/>
    <property type="match status" value="1"/>
</dbReference>
<feature type="region of interest" description="Disordered" evidence="2">
    <location>
        <begin position="551"/>
        <end position="650"/>
    </location>
</feature>
<dbReference type="SUPFAM" id="SSF56672">
    <property type="entry name" value="DNA/RNA polymerases"/>
    <property type="match status" value="1"/>
</dbReference>
<organism evidence="6 7">
    <name type="scientific">Riccia sorocarpa</name>
    <dbReference type="NCBI Taxonomy" id="122646"/>
    <lineage>
        <taxon>Eukaryota</taxon>
        <taxon>Viridiplantae</taxon>
        <taxon>Streptophyta</taxon>
        <taxon>Embryophyta</taxon>
        <taxon>Marchantiophyta</taxon>
        <taxon>Marchantiopsida</taxon>
        <taxon>Marchantiidae</taxon>
        <taxon>Marchantiales</taxon>
        <taxon>Ricciaceae</taxon>
        <taxon>Riccia</taxon>
    </lineage>
</organism>
<evidence type="ECO:0008006" key="8">
    <source>
        <dbReference type="Google" id="ProtNLM"/>
    </source>
</evidence>
<keyword evidence="1" id="KW-0645">Protease</keyword>
<dbReference type="Proteomes" id="UP001633002">
    <property type="component" value="Unassembled WGS sequence"/>
</dbReference>
<feature type="compositionally biased region" description="Basic and acidic residues" evidence="2">
    <location>
        <begin position="567"/>
        <end position="588"/>
    </location>
</feature>
<feature type="domain" description="Retroviral polymerase SH3-like" evidence="5">
    <location>
        <begin position="476"/>
        <end position="506"/>
    </location>
</feature>
<accession>A0ABD3H7I8</accession>
<dbReference type="InterPro" id="IPR054722">
    <property type="entry name" value="PolX-like_BBD"/>
</dbReference>
<evidence type="ECO:0000256" key="1">
    <source>
        <dbReference type="ARBA" id="ARBA00022750"/>
    </source>
</evidence>
<evidence type="ECO:0000259" key="5">
    <source>
        <dbReference type="Pfam" id="PF25597"/>
    </source>
</evidence>
<evidence type="ECO:0000259" key="4">
    <source>
        <dbReference type="Pfam" id="PF22936"/>
    </source>
</evidence>
<feature type="region of interest" description="Disordered" evidence="2">
    <location>
        <begin position="511"/>
        <end position="534"/>
    </location>
</feature>
<comment type="caution">
    <text evidence="6">The sequence shown here is derived from an EMBL/GenBank/DDBJ whole genome shotgun (WGS) entry which is preliminary data.</text>
</comment>
<evidence type="ECO:0000256" key="2">
    <source>
        <dbReference type="SAM" id="MobiDB-lite"/>
    </source>
</evidence>
<name>A0ABD3H7I8_9MARC</name>
<evidence type="ECO:0000259" key="3">
    <source>
        <dbReference type="Pfam" id="PF07727"/>
    </source>
</evidence>
<reference evidence="6 7" key="1">
    <citation type="submission" date="2024-09" db="EMBL/GenBank/DDBJ databases">
        <title>Chromosome-scale assembly of Riccia sorocarpa.</title>
        <authorList>
            <person name="Paukszto L."/>
        </authorList>
    </citation>
    <scope>NUCLEOTIDE SEQUENCE [LARGE SCALE GENOMIC DNA]</scope>
    <source>
        <strain evidence="6">LP-2024</strain>
        <tissue evidence="6">Aerial parts of the thallus</tissue>
    </source>
</reference>
<protein>
    <recommendedName>
        <fullName evidence="8">Reverse transcriptase Ty1/copia-type domain-containing protein</fullName>
    </recommendedName>
</protein>